<reference evidence="3 4" key="2">
    <citation type="submission" date="2021-03" db="EMBL/GenBank/DDBJ databases">
        <title>Genomic Encyclopedia of Type Strains, Phase IV (KMG-IV): sequencing the most valuable type-strain genomes for metagenomic binning, comparative biology and taxonomic classification.</title>
        <authorList>
            <person name="Goeker M."/>
        </authorList>
    </citation>
    <scope>NUCLEOTIDE SEQUENCE [LARGE SCALE GENOMIC DNA]</scope>
    <source>
        <strain evidence="3 4">DSM 41954</strain>
    </source>
</reference>
<organism evidence="2">
    <name type="scientific">Streptomyces iranensis</name>
    <dbReference type="NCBI Taxonomy" id="576784"/>
    <lineage>
        <taxon>Bacteria</taxon>
        <taxon>Bacillati</taxon>
        <taxon>Actinomycetota</taxon>
        <taxon>Actinomycetes</taxon>
        <taxon>Kitasatosporales</taxon>
        <taxon>Streptomycetaceae</taxon>
        <taxon>Streptomyces</taxon>
        <taxon>Streptomyces violaceusniger group</taxon>
    </lineage>
</organism>
<evidence type="ECO:0000256" key="1">
    <source>
        <dbReference type="SAM" id="MobiDB-lite"/>
    </source>
</evidence>
<dbReference type="AlphaFoldDB" id="A0A061AE82"/>
<accession>A0A061AE82</accession>
<gene>
    <name evidence="3" type="ORF">J2Z30_008716</name>
    <name evidence="2" type="ORF">SIRAN100</name>
</gene>
<dbReference type="HOGENOM" id="CLU_2095509_0_0_11"/>
<feature type="compositionally biased region" description="Gly residues" evidence="1">
    <location>
        <begin position="83"/>
        <end position="93"/>
    </location>
</feature>
<dbReference type="Proteomes" id="UP000756710">
    <property type="component" value="Unassembled WGS sequence"/>
</dbReference>
<proteinExistence type="predicted"/>
<sequence length="116" mass="12205">MERRPRARLGLSDQAWEVLARAGGNAAVLYRRQRALTAAIERVPDRAAHLSGLEAHAEQVEELAKAHAIATEAAAVHAHAAAGAGGSTGGPRGGPEHTLAVPDEHLRPGDRCSRTR</sequence>
<reference evidence="2" key="1">
    <citation type="submission" date="2014-05" db="EMBL/GenBank/DDBJ databases">
        <authorList>
            <person name="Horn Fabian"/>
        </authorList>
    </citation>
    <scope>NUCLEOTIDE SEQUENCE</scope>
</reference>
<dbReference type="RefSeq" id="WP_052702202.1">
    <property type="nucleotide sequence ID" value="NZ_BAABDR010000100.1"/>
</dbReference>
<protein>
    <submittedName>
        <fullName evidence="2">Uncharacterized protein</fullName>
    </submittedName>
</protein>
<keyword evidence="4" id="KW-1185">Reference proteome</keyword>
<dbReference type="GeneID" id="32474391"/>
<feature type="compositionally biased region" description="Basic and acidic residues" evidence="1">
    <location>
        <begin position="102"/>
        <end position="116"/>
    </location>
</feature>
<evidence type="ECO:0000313" key="3">
    <source>
        <dbReference type="EMBL" id="MBP2067649.1"/>
    </source>
</evidence>
<name>A0A061AE82_9ACTN</name>
<evidence type="ECO:0000313" key="4">
    <source>
        <dbReference type="Proteomes" id="UP000756710"/>
    </source>
</evidence>
<evidence type="ECO:0000313" key="2">
    <source>
        <dbReference type="EMBL" id="CDR18207.1"/>
    </source>
</evidence>
<dbReference type="EMBL" id="LK022849">
    <property type="protein sequence ID" value="CDR18207.1"/>
    <property type="molecule type" value="Genomic_DNA"/>
</dbReference>
<dbReference type="EMBL" id="JAGGLR010000032">
    <property type="protein sequence ID" value="MBP2067649.1"/>
    <property type="molecule type" value="Genomic_DNA"/>
</dbReference>
<feature type="region of interest" description="Disordered" evidence="1">
    <location>
        <begin position="78"/>
        <end position="116"/>
    </location>
</feature>